<dbReference type="CDD" id="cd01049">
    <property type="entry name" value="RNRR2"/>
    <property type="match status" value="1"/>
</dbReference>
<dbReference type="EMBL" id="WVHK01000072">
    <property type="protein sequence ID" value="MXV21077.1"/>
    <property type="molecule type" value="Genomic_DNA"/>
</dbReference>
<dbReference type="Gene3D" id="1.10.620.20">
    <property type="entry name" value="Ribonucleotide Reductase, subunit A"/>
    <property type="match status" value="1"/>
</dbReference>
<keyword evidence="6" id="KW-1185">Reference proteome</keyword>
<dbReference type="AlphaFoldDB" id="A0A6I4YQ06"/>
<feature type="region of interest" description="Disordered" evidence="4">
    <location>
        <begin position="338"/>
        <end position="358"/>
    </location>
</feature>
<dbReference type="PANTHER" id="PTHR23409">
    <property type="entry name" value="RIBONUCLEOSIDE-DIPHOSPHATE REDUCTASE SMALL CHAIN"/>
    <property type="match status" value="1"/>
</dbReference>
<gene>
    <name evidence="5" type="ORF">GLX28_15715</name>
</gene>
<comment type="caution">
    <text evidence="5">The sequence shown here is derived from an EMBL/GenBank/DDBJ whole genome shotgun (WGS) entry which is preliminary data.</text>
</comment>
<dbReference type="NCBIfam" id="NF007183">
    <property type="entry name" value="PRK09614.1-2"/>
    <property type="match status" value="1"/>
</dbReference>
<dbReference type="SUPFAM" id="SSF47240">
    <property type="entry name" value="Ferritin-like"/>
    <property type="match status" value="1"/>
</dbReference>
<organism evidence="5 6">
    <name type="scientific">Deinococcus xianganensis</name>
    <dbReference type="NCBI Taxonomy" id="1507289"/>
    <lineage>
        <taxon>Bacteria</taxon>
        <taxon>Thermotogati</taxon>
        <taxon>Deinococcota</taxon>
        <taxon>Deinococci</taxon>
        <taxon>Deinococcales</taxon>
        <taxon>Deinococcaceae</taxon>
        <taxon>Deinococcus</taxon>
    </lineage>
</organism>
<dbReference type="UniPathway" id="UPA00326"/>
<dbReference type="PANTHER" id="PTHR23409:SF18">
    <property type="entry name" value="RIBONUCLEOSIDE-DIPHOSPHATE REDUCTASE SUBUNIT M2"/>
    <property type="match status" value="1"/>
</dbReference>
<comment type="similarity">
    <text evidence="2">Belongs to the ribonucleoside diphosphate reductase small chain family.</text>
</comment>
<evidence type="ECO:0000313" key="6">
    <source>
        <dbReference type="Proteomes" id="UP000430519"/>
    </source>
</evidence>
<evidence type="ECO:0000313" key="5">
    <source>
        <dbReference type="EMBL" id="MXV21077.1"/>
    </source>
</evidence>
<evidence type="ECO:0000256" key="3">
    <source>
        <dbReference type="ARBA" id="ARBA00012274"/>
    </source>
</evidence>
<dbReference type="GO" id="GO:0004748">
    <property type="term" value="F:ribonucleoside-diphosphate reductase activity, thioredoxin disulfide as acceptor"/>
    <property type="evidence" value="ECO:0007669"/>
    <property type="project" value="UniProtKB-EC"/>
</dbReference>
<dbReference type="InterPro" id="IPR033909">
    <property type="entry name" value="RNR_small"/>
</dbReference>
<proteinExistence type="inferred from homology"/>
<dbReference type="RefSeq" id="WP_160981093.1">
    <property type="nucleotide sequence ID" value="NZ_WVHK01000072.1"/>
</dbReference>
<accession>A0A6I4YQ06</accession>
<protein>
    <recommendedName>
        <fullName evidence="3">ribonucleoside-diphosphate reductase</fullName>
        <ecNumber evidence="3">1.17.4.1</ecNumber>
    </recommendedName>
</protein>
<dbReference type="InterPro" id="IPR000358">
    <property type="entry name" value="RNR_small_fam"/>
</dbReference>
<evidence type="ECO:0000256" key="4">
    <source>
        <dbReference type="SAM" id="MobiDB-lite"/>
    </source>
</evidence>
<dbReference type="Pfam" id="PF00268">
    <property type="entry name" value="Ribonuc_red_sm"/>
    <property type="match status" value="1"/>
</dbReference>
<name>A0A6I4YQ06_9DEIO</name>
<dbReference type="GO" id="GO:0009263">
    <property type="term" value="P:deoxyribonucleotide biosynthetic process"/>
    <property type="evidence" value="ECO:0007669"/>
    <property type="project" value="InterPro"/>
</dbReference>
<dbReference type="Proteomes" id="UP000430519">
    <property type="component" value="Unassembled WGS sequence"/>
</dbReference>
<dbReference type="InterPro" id="IPR009078">
    <property type="entry name" value="Ferritin-like_SF"/>
</dbReference>
<evidence type="ECO:0000256" key="2">
    <source>
        <dbReference type="ARBA" id="ARBA00009303"/>
    </source>
</evidence>
<sequence>MTRAPFTATNWSDPEDSFSVTFYEKYTSQLWFPDEIPLTNDAIHWKSLTEQERWTYMHASAGLNALDTLQGEVGMPALRGLVDGHIRKATLQFQGMMEDIHARSYSLMNKTFLTTTEERAVFAWVEAQPQLQFKIQFIEDVFRDPDVSDFGLWRKMVVSCMLETALFYSGFYYPLLLAGQGRMVSAGEIFNLIILDEAVHGVYVALLAQEKFAALTEEEQAQALAWYEASLDTLYRNELAYTELLYGGVNLVEDVATFIRFNFNVLADNLGLERRFPDEDVNPVVLNGIRSRGTTHDFFSAKGSSYAKLRVEALTDDDFIELWPAQADSVCSVDHPAQHRAANSTPGTLTAPTRIRSD</sequence>
<dbReference type="InterPro" id="IPR012348">
    <property type="entry name" value="RNR-like"/>
</dbReference>
<evidence type="ECO:0000256" key="1">
    <source>
        <dbReference type="ARBA" id="ARBA00001962"/>
    </source>
</evidence>
<dbReference type="EC" id="1.17.4.1" evidence="3"/>
<comment type="cofactor">
    <cofactor evidence="1">
        <name>Fe cation</name>
        <dbReference type="ChEBI" id="CHEBI:24875"/>
    </cofactor>
</comment>
<keyword evidence="5" id="KW-0560">Oxidoreductase</keyword>
<feature type="compositionally biased region" description="Polar residues" evidence="4">
    <location>
        <begin position="341"/>
        <end position="351"/>
    </location>
</feature>
<reference evidence="5 6" key="1">
    <citation type="submission" date="2019-11" db="EMBL/GenBank/DDBJ databases">
        <title>Genome sequence of Deinococcus xianganensis Y35, AI-2 producing algicidal bacterium, isolated from lake water.</title>
        <authorList>
            <person name="Li Y."/>
        </authorList>
    </citation>
    <scope>NUCLEOTIDE SEQUENCE [LARGE SCALE GENOMIC DNA]</scope>
    <source>
        <strain evidence="5 6">Y35</strain>
    </source>
</reference>